<protein>
    <submittedName>
        <fullName evidence="2">BnaC05g15100D protein</fullName>
    </submittedName>
</protein>
<organism evidence="2 3">
    <name type="scientific">Brassica napus</name>
    <name type="common">Rape</name>
    <dbReference type="NCBI Taxonomy" id="3708"/>
    <lineage>
        <taxon>Eukaryota</taxon>
        <taxon>Viridiplantae</taxon>
        <taxon>Streptophyta</taxon>
        <taxon>Embryophyta</taxon>
        <taxon>Tracheophyta</taxon>
        <taxon>Spermatophyta</taxon>
        <taxon>Magnoliopsida</taxon>
        <taxon>eudicotyledons</taxon>
        <taxon>Gunneridae</taxon>
        <taxon>Pentapetalae</taxon>
        <taxon>rosids</taxon>
        <taxon>malvids</taxon>
        <taxon>Brassicales</taxon>
        <taxon>Brassicaceae</taxon>
        <taxon>Brassiceae</taxon>
        <taxon>Brassica</taxon>
    </lineage>
</organism>
<keyword evidence="3" id="KW-1185">Reference proteome</keyword>
<dbReference type="EMBL" id="LK032446">
    <property type="protein sequence ID" value="CDY39377.1"/>
    <property type="molecule type" value="Genomic_DNA"/>
</dbReference>
<dbReference type="AlphaFoldDB" id="A0A078HNB8"/>
<evidence type="ECO:0000256" key="1">
    <source>
        <dbReference type="SAM" id="MobiDB-lite"/>
    </source>
</evidence>
<dbReference type="PaxDb" id="3708-A0A078HNB8"/>
<feature type="region of interest" description="Disordered" evidence="1">
    <location>
        <begin position="1"/>
        <end position="28"/>
    </location>
</feature>
<dbReference type="Proteomes" id="UP000028999">
    <property type="component" value="Unassembled WGS sequence"/>
</dbReference>
<name>A0A078HNB8_BRANA</name>
<evidence type="ECO:0000313" key="3">
    <source>
        <dbReference type="Proteomes" id="UP000028999"/>
    </source>
</evidence>
<proteinExistence type="predicted"/>
<dbReference type="Gramene" id="CDY39377">
    <property type="protein sequence ID" value="CDY39377"/>
    <property type="gene ID" value="GSBRNA2T00067827001"/>
</dbReference>
<sequence length="194" mass="22041">MVNKTRKRDLDPGAGEPRSNNERSLGAYRGTAYDRVNMGVSSTGTHNELTVLTDEIGYVLSRFITLPLYTLHQVIKRQSNRVYPDVHEWLFSHQNGLNRLQLIGLSVANTQPMKKRRVGRPMIISASPTPASEKTARLTASASASGTKGHKPCDKWDIVHHVHRVEHYYGMQKQLVYRRTEMQNSLVYVAREVE</sequence>
<reference evidence="2 3" key="1">
    <citation type="journal article" date="2014" name="Science">
        <title>Plant genetics. Early allopolyploid evolution in the post-Neolithic Brassica napus oilseed genome.</title>
        <authorList>
            <person name="Chalhoub B."/>
            <person name="Denoeud F."/>
            <person name="Liu S."/>
            <person name="Parkin I.A."/>
            <person name="Tang H."/>
            <person name="Wang X."/>
            <person name="Chiquet J."/>
            <person name="Belcram H."/>
            <person name="Tong C."/>
            <person name="Samans B."/>
            <person name="Correa M."/>
            <person name="Da Silva C."/>
            <person name="Just J."/>
            <person name="Falentin C."/>
            <person name="Koh C.S."/>
            <person name="Le Clainche I."/>
            <person name="Bernard M."/>
            <person name="Bento P."/>
            <person name="Noel B."/>
            <person name="Labadie K."/>
            <person name="Alberti A."/>
            <person name="Charles M."/>
            <person name="Arnaud D."/>
            <person name="Guo H."/>
            <person name="Daviaud C."/>
            <person name="Alamery S."/>
            <person name="Jabbari K."/>
            <person name="Zhao M."/>
            <person name="Edger P.P."/>
            <person name="Chelaifa H."/>
            <person name="Tack D."/>
            <person name="Lassalle G."/>
            <person name="Mestiri I."/>
            <person name="Schnel N."/>
            <person name="Le Paslier M.C."/>
            <person name="Fan G."/>
            <person name="Renault V."/>
            <person name="Bayer P.E."/>
            <person name="Golicz A.A."/>
            <person name="Manoli S."/>
            <person name="Lee T.H."/>
            <person name="Thi V.H."/>
            <person name="Chalabi S."/>
            <person name="Hu Q."/>
            <person name="Fan C."/>
            <person name="Tollenaere R."/>
            <person name="Lu Y."/>
            <person name="Battail C."/>
            <person name="Shen J."/>
            <person name="Sidebottom C.H."/>
            <person name="Wang X."/>
            <person name="Canaguier A."/>
            <person name="Chauveau A."/>
            <person name="Berard A."/>
            <person name="Deniot G."/>
            <person name="Guan M."/>
            <person name="Liu Z."/>
            <person name="Sun F."/>
            <person name="Lim Y.P."/>
            <person name="Lyons E."/>
            <person name="Town C.D."/>
            <person name="Bancroft I."/>
            <person name="Wang X."/>
            <person name="Meng J."/>
            <person name="Ma J."/>
            <person name="Pires J.C."/>
            <person name="King G.J."/>
            <person name="Brunel D."/>
            <person name="Delourme R."/>
            <person name="Renard M."/>
            <person name="Aury J.M."/>
            <person name="Adams K.L."/>
            <person name="Batley J."/>
            <person name="Snowdon R.J."/>
            <person name="Tost J."/>
            <person name="Edwards D."/>
            <person name="Zhou Y."/>
            <person name="Hua W."/>
            <person name="Sharpe A.G."/>
            <person name="Paterson A.H."/>
            <person name="Guan C."/>
            <person name="Wincker P."/>
        </authorList>
    </citation>
    <scope>NUCLEOTIDE SEQUENCE [LARGE SCALE GENOMIC DNA]</scope>
    <source>
        <strain evidence="3">cv. Darmor-bzh</strain>
    </source>
</reference>
<gene>
    <name evidence="2" type="primary">BnaC05g15100D</name>
    <name evidence="2" type="ORF">GSBRNA2T00067827001</name>
</gene>
<accession>A0A078HNB8</accession>
<evidence type="ECO:0000313" key="2">
    <source>
        <dbReference type="EMBL" id="CDY39377.1"/>
    </source>
</evidence>